<dbReference type="AlphaFoldDB" id="A0A8J6NV62"/>
<dbReference type="EMBL" id="JACNJH010000095">
    <property type="protein sequence ID" value="MBC8360528.1"/>
    <property type="molecule type" value="Genomic_DNA"/>
</dbReference>
<gene>
    <name evidence="1" type="ORF">H8E23_03930</name>
</gene>
<reference evidence="1 2" key="1">
    <citation type="submission" date="2020-08" db="EMBL/GenBank/DDBJ databases">
        <title>Bridging the membrane lipid divide: bacteria of the FCB group superphylum have the potential to synthesize archaeal ether lipids.</title>
        <authorList>
            <person name="Villanueva L."/>
            <person name="Von Meijenfeldt F.A.B."/>
            <person name="Westbye A.B."/>
            <person name="Yadav S."/>
            <person name="Hopmans E.C."/>
            <person name="Dutilh B.E."/>
            <person name="Sinninghe Damste J.S."/>
        </authorList>
    </citation>
    <scope>NUCLEOTIDE SEQUENCE [LARGE SCALE GENOMIC DNA]</scope>
    <source>
        <strain evidence="1">NIOZ-UU30</strain>
    </source>
</reference>
<name>A0A8J6NV62_9BACT</name>
<sequence length="185" mass="20650">MKFNSSTRIVVGMIVFLFLLSSCAQKIPKEALQLSKESLQNRQLQTRRFDADEKTLLSASAAVLQDLGFTIDESETKLGVIVCSKIRDATSAGQVAGAIFLALFTGVVQPIDKEQLIRASLITNPIHVDETDKTKSQTAVRITFQRVVTNTQGQITRREAINEIDIYKEFFDKLSQSLFLEAHEL</sequence>
<organism evidence="1 2">
    <name type="scientific">Candidatus Desulfatibia profunda</name>
    <dbReference type="NCBI Taxonomy" id="2841695"/>
    <lineage>
        <taxon>Bacteria</taxon>
        <taxon>Pseudomonadati</taxon>
        <taxon>Thermodesulfobacteriota</taxon>
        <taxon>Desulfobacteria</taxon>
        <taxon>Desulfobacterales</taxon>
        <taxon>Desulfobacterales incertae sedis</taxon>
        <taxon>Candidatus Desulfatibia</taxon>
    </lineage>
</organism>
<evidence type="ECO:0000313" key="1">
    <source>
        <dbReference type="EMBL" id="MBC8360528.1"/>
    </source>
</evidence>
<proteinExistence type="predicted"/>
<dbReference type="Proteomes" id="UP000603434">
    <property type="component" value="Unassembled WGS sequence"/>
</dbReference>
<protein>
    <submittedName>
        <fullName evidence="1">Uncharacterized protein</fullName>
    </submittedName>
</protein>
<comment type="caution">
    <text evidence="1">The sequence shown here is derived from an EMBL/GenBank/DDBJ whole genome shotgun (WGS) entry which is preliminary data.</text>
</comment>
<evidence type="ECO:0000313" key="2">
    <source>
        <dbReference type="Proteomes" id="UP000603434"/>
    </source>
</evidence>
<accession>A0A8J6NV62</accession>
<dbReference type="PROSITE" id="PS51257">
    <property type="entry name" value="PROKAR_LIPOPROTEIN"/>
    <property type="match status" value="1"/>
</dbReference>